<dbReference type="RefSeq" id="WP_191318956.1">
    <property type="nucleotide sequence ID" value="NZ_BNCG01000005.1"/>
</dbReference>
<accession>A0ABV7UJD6</accession>
<reference evidence="2" key="1">
    <citation type="journal article" date="2019" name="Int. J. Syst. Evol. Microbiol.">
        <title>The Global Catalogue of Microorganisms (GCM) 10K type strain sequencing project: providing services to taxonomists for standard genome sequencing and annotation.</title>
        <authorList>
            <consortium name="The Broad Institute Genomics Platform"/>
            <consortium name="The Broad Institute Genome Sequencing Center for Infectious Disease"/>
            <person name="Wu L."/>
            <person name="Ma J."/>
        </authorList>
    </citation>
    <scope>NUCLEOTIDE SEQUENCE [LARGE SCALE GENOMIC DNA]</scope>
    <source>
        <strain evidence="2">KCTC 42282</strain>
    </source>
</reference>
<comment type="caution">
    <text evidence="1">The sequence shown here is derived from an EMBL/GenBank/DDBJ whole genome shotgun (WGS) entry which is preliminary data.</text>
</comment>
<dbReference type="Proteomes" id="UP001595704">
    <property type="component" value="Unassembled WGS sequence"/>
</dbReference>
<organism evidence="1 2">
    <name type="scientific">Camelimonas fluminis</name>
    <dbReference type="NCBI Taxonomy" id="1576911"/>
    <lineage>
        <taxon>Bacteria</taxon>
        <taxon>Pseudomonadati</taxon>
        <taxon>Pseudomonadota</taxon>
        <taxon>Alphaproteobacteria</taxon>
        <taxon>Hyphomicrobiales</taxon>
        <taxon>Chelatococcaceae</taxon>
        <taxon>Camelimonas</taxon>
    </lineage>
</organism>
<dbReference type="EMBL" id="JBHRYC010000075">
    <property type="protein sequence ID" value="MFC3638540.1"/>
    <property type="molecule type" value="Genomic_DNA"/>
</dbReference>
<sequence>MTGSANFKHIWLYCRDVSANPAAWATVIGRVGAHDVQSIFSETCSRKMLYLFGLTHFLHEKRAPLFSKMLQSAFRPDGIVWSIRIRSKQGKLEQSPIHVDRELLQCVGLARRRGASSLVGESALSFLICRNSAADGGGGFAGIALAGLARPGRAVLSVTGGATYDQPCRHIGSGQVRRATGRARHPAVFRL</sequence>
<gene>
    <name evidence="1" type="ORF">ACFONL_14400</name>
</gene>
<protein>
    <recommendedName>
        <fullName evidence="3">Transposase</fullName>
    </recommendedName>
</protein>
<name>A0ABV7UJD6_9HYPH</name>
<keyword evidence="2" id="KW-1185">Reference proteome</keyword>
<proteinExistence type="predicted"/>
<evidence type="ECO:0000313" key="2">
    <source>
        <dbReference type="Proteomes" id="UP001595704"/>
    </source>
</evidence>
<evidence type="ECO:0000313" key="1">
    <source>
        <dbReference type="EMBL" id="MFC3638540.1"/>
    </source>
</evidence>
<evidence type="ECO:0008006" key="3">
    <source>
        <dbReference type="Google" id="ProtNLM"/>
    </source>
</evidence>